<organism evidence="8 9">
    <name type="scientific">Paenibacillus physcomitrellae</name>
    <dbReference type="NCBI Taxonomy" id="1619311"/>
    <lineage>
        <taxon>Bacteria</taxon>
        <taxon>Bacillati</taxon>
        <taxon>Bacillota</taxon>
        <taxon>Bacilli</taxon>
        <taxon>Bacillales</taxon>
        <taxon>Paenibacillaceae</taxon>
        <taxon>Paenibacillus</taxon>
    </lineage>
</organism>
<gene>
    <name evidence="8" type="ORF">GCM10010917_26930</name>
</gene>
<dbReference type="InterPro" id="IPR002549">
    <property type="entry name" value="AI-2E-like"/>
</dbReference>
<dbReference type="EMBL" id="BMHF01000008">
    <property type="protein sequence ID" value="GGA40261.1"/>
    <property type="molecule type" value="Genomic_DNA"/>
</dbReference>
<evidence type="ECO:0000256" key="5">
    <source>
        <dbReference type="ARBA" id="ARBA00023136"/>
    </source>
</evidence>
<evidence type="ECO:0000256" key="2">
    <source>
        <dbReference type="ARBA" id="ARBA00009773"/>
    </source>
</evidence>
<feature type="region of interest" description="Disordered" evidence="6">
    <location>
        <begin position="341"/>
        <end position="362"/>
    </location>
</feature>
<evidence type="ECO:0000256" key="4">
    <source>
        <dbReference type="ARBA" id="ARBA00022989"/>
    </source>
</evidence>
<comment type="similarity">
    <text evidence="2">Belongs to the autoinducer-2 exporter (AI-2E) (TC 2.A.86) family.</text>
</comment>
<name>A0ABQ1GB11_9BACL</name>
<feature type="transmembrane region" description="Helical" evidence="7">
    <location>
        <begin position="205"/>
        <end position="227"/>
    </location>
</feature>
<feature type="transmembrane region" description="Helical" evidence="7">
    <location>
        <begin position="148"/>
        <end position="167"/>
    </location>
</feature>
<keyword evidence="5 7" id="KW-0472">Membrane</keyword>
<evidence type="ECO:0000313" key="8">
    <source>
        <dbReference type="EMBL" id="GGA40261.1"/>
    </source>
</evidence>
<evidence type="ECO:0000256" key="6">
    <source>
        <dbReference type="SAM" id="MobiDB-lite"/>
    </source>
</evidence>
<comment type="caution">
    <text evidence="8">The sequence shown here is derived from an EMBL/GenBank/DDBJ whole genome shotgun (WGS) entry which is preliminary data.</text>
</comment>
<protein>
    <submittedName>
        <fullName evidence="8">AI-2E family transporter</fullName>
    </submittedName>
</protein>
<feature type="compositionally biased region" description="Basic and acidic residues" evidence="6">
    <location>
        <begin position="350"/>
        <end position="362"/>
    </location>
</feature>
<feature type="transmembrane region" description="Helical" evidence="7">
    <location>
        <begin position="66"/>
        <end position="87"/>
    </location>
</feature>
<dbReference type="PANTHER" id="PTHR21716">
    <property type="entry name" value="TRANSMEMBRANE PROTEIN"/>
    <property type="match status" value="1"/>
</dbReference>
<dbReference type="InterPro" id="IPR023298">
    <property type="entry name" value="ATPase_P-typ_TM_dom_sf"/>
</dbReference>
<keyword evidence="9" id="KW-1185">Reference proteome</keyword>
<evidence type="ECO:0000256" key="7">
    <source>
        <dbReference type="SAM" id="Phobius"/>
    </source>
</evidence>
<sequence length="362" mass="40899">MTFKQFFYIPGVRRVIALIFVLLALYIFRSMLNIVLLTFIFTYLINRLHGFVMKFGGPHLRLSRKLAVIVIYLVLVALLASGIYKYLPLFINELSDLVNQVISFYNKPPIDLPDNVVVNYLMESLEDIDLASYISGGFNFLVHTLSDIGKLSLHLFIALILSLFFMLEKEKVTHFTANFRLSKAAYIFEELEYFGRKFVHSFGKVIEVQFLIALVNASLSTLFLWILGFPNLLALGIMILLLGFVPVMGVIISLIPLCAIAFKIGGAVKIIYVLIMIVVLHAIESYVLNPKFMSNKTHLPIFYTFMILIVSEHFYGVWGLIVGVPVFMFLLDILEVPISASPPPAAAQLKPEETKSTDEPES</sequence>
<feature type="transmembrane region" description="Helical" evidence="7">
    <location>
        <begin position="270"/>
        <end position="289"/>
    </location>
</feature>
<feature type="transmembrane region" description="Helical" evidence="7">
    <location>
        <begin position="233"/>
        <end position="258"/>
    </location>
</feature>
<feature type="transmembrane region" description="Helical" evidence="7">
    <location>
        <begin position="15"/>
        <end position="45"/>
    </location>
</feature>
<feature type="transmembrane region" description="Helical" evidence="7">
    <location>
        <begin position="301"/>
        <end position="331"/>
    </location>
</feature>
<reference evidence="9" key="1">
    <citation type="journal article" date="2019" name="Int. J. Syst. Evol. Microbiol.">
        <title>The Global Catalogue of Microorganisms (GCM) 10K type strain sequencing project: providing services to taxonomists for standard genome sequencing and annotation.</title>
        <authorList>
            <consortium name="The Broad Institute Genomics Platform"/>
            <consortium name="The Broad Institute Genome Sequencing Center for Infectious Disease"/>
            <person name="Wu L."/>
            <person name="Ma J."/>
        </authorList>
    </citation>
    <scope>NUCLEOTIDE SEQUENCE [LARGE SCALE GENOMIC DNA]</scope>
    <source>
        <strain evidence="9">CGMCC 1.15044</strain>
    </source>
</reference>
<keyword evidence="3 7" id="KW-0812">Transmembrane</keyword>
<dbReference type="SUPFAM" id="SSF81665">
    <property type="entry name" value="Calcium ATPase, transmembrane domain M"/>
    <property type="match status" value="1"/>
</dbReference>
<evidence type="ECO:0000256" key="3">
    <source>
        <dbReference type="ARBA" id="ARBA00022692"/>
    </source>
</evidence>
<proteinExistence type="inferred from homology"/>
<accession>A0ABQ1GB11</accession>
<evidence type="ECO:0000313" key="9">
    <source>
        <dbReference type="Proteomes" id="UP000609323"/>
    </source>
</evidence>
<keyword evidence="4 7" id="KW-1133">Transmembrane helix</keyword>
<dbReference type="Pfam" id="PF01594">
    <property type="entry name" value="AI-2E_transport"/>
    <property type="match status" value="1"/>
</dbReference>
<comment type="subcellular location">
    <subcellularLocation>
        <location evidence="1">Membrane</location>
        <topology evidence="1">Multi-pass membrane protein</topology>
    </subcellularLocation>
</comment>
<dbReference type="PANTHER" id="PTHR21716:SF62">
    <property type="entry name" value="TRANSPORT PROTEIN YDBI-RELATED"/>
    <property type="match status" value="1"/>
</dbReference>
<dbReference type="RefSeq" id="WP_094092459.1">
    <property type="nucleotide sequence ID" value="NZ_BMHF01000008.1"/>
</dbReference>
<dbReference type="Proteomes" id="UP000609323">
    <property type="component" value="Unassembled WGS sequence"/>
</dbReference>
<evidence type="ECO:0000256" key="1">
    <source>
        <dbReference type="ARBA" id="ARBA00004141"/>
    </source>
</evidence>